<dbReference type="RefSeq" id="WP_066655437.1">
    <property type="nucleotide sequence ID" value="NZ_CBCSCL010000019.1"/>
</dbReference>
<evidence type="ECO:0000313" key="2">
    <source>
        <dbReference type="EMBL" id="ANN76954.1"/>
    </source>
</evidence>
<name>A0A193GCE6_9BORD</name>
<reference evidence="2 3" key="1">
    <citation type="submission" date="2016-06" db="EMBL/GenBank/DDBJ databases">
        <title>Complete genome sequences of Bordetella bronchialis and Bordetella flabilis.</title>
        <authorList>
            <person name="LiPuma J.J."/>
            <person name="Spilker T."/>
        </authorList>
    </citation>
    <scope>NUCLEOTIDE SEQUENCE [LARGE SCALE GENOMIC DNA]</scope>
    <source>
        <strain evidence="2 3">AU10664</strain>
    </source>
</reference>
<evidence type="ECO:0000313" key="3">
    <source>
        <dbReference type="Proteomes" id="UP000091926"/>
    </source>
</evidence>
<feature type="transmembrane region" description="Helical" evidence="1">
    <location>
        <begin position="144"/>
        <end position="160"/>
    </location>
</feature>
<dbReference type="EMBL" id="CP016172">
    <property type="protein sequence ID" value="ANN76954.1"/>
    <property type="molecule type" value="Genomic_DNA"/>
</dbReference>
<keyword evidence="1" id="KW-1133">Transmembrane helix</keyword>
<dbReference type="Proteomes" id="UP000091926">
    <property type="component" value="Chromosome"/>
</dbReference>
<dbReference type="AlphaFoldDB" id="A0A193GCE6"/>
<evidence type="ECO:0008006" key="4">
    <source>
        <dbReference type="Google" id="ProtNLM"/>
    </source>
</evidence>
<accession>A0A193GCE6</accession>
<dbReference type="InterPro" id="IPR018681">
    <property type="entry name" value="DUF2165_transmembrane"/>
</dbReference>
<evidence type="ECO:0000256" key="1">
    <source>
        <dbReference type="SAM" id="Phobius"/>
    </source>
</evidence>
<keyword evidence="3" id="KW-1185">Reference proteome</keyword>
<keyword evidence="1" id="KW-0812">Transmembrane</keyword>
<feature type="transmembrane region" description="Helical" evidence="1">
    <location>
        <begin position="66"/>
        <end position="90"/>
    </location>
</feature>
<feature type="transmembrane region" description="Helical" evidence="1">
    <location>
        <begin position="102"/>
        <end position="124"/>
    </location>
</feature>
<proteinExistence type="predicted"/>
<gene>
    <name evidence="2" type="ORF">BAU07_07375</name>
</gene>
<sequence>MIAARYAKAVMVLGLALFGLLVGVDNIIDYPSNHAFVQHVLSMDTVFPENALKWRAITNPDIQRVAYIGIIAAELVMGLCFLVCAIRLFATARAPAASFHRAKSLGIVGIGLGFAIWFIGFMVIGGEWFSMWQSTQWNGQDSAFHFYMTMMAVAIFLMQPEGEAA</sequence>
<keyword evidence="1" id="KW-0472">Membrane</keyword>
<dbReference type="Pfam" id="PF09933">
    <property type="entry name" value="DUF2165"/>
    <property type="match status" value="1"/>
</dbReference>
<protein>
    <recommendedName>
        <fullName evidence="4">DUF2165 domain-containing protein</fullName>
    </recommendedName>
</protein>
<organism evidence="2 3">
    <name type="scientific">Bordetella flabilis</name>
    <dbReference type="NCBI Taxonomy" id="463014"/>
    <lineage>
        <taxon>Bacteria</taxon>
        <taxon>Pseudomonadati</taxon>
        <taxon>Pseudomonadota</taxon>
        <taxon>Betaproteobacteria</taxon>
        <taxon>Burkholderiales</taxon>
        <taxon>Alcaligenaceae</taxon>
        <taxon>Bordetella</taxon>
    </lineage>
</organism>
<dbReference type="KEGG" id="bfz:BAU07_07375"/>